<keyword evidence="5" id="KW-0012">Acyltransferase</keyword>
<reference evidence="7" key="2">
    <citation type="journal article" date="2021" name="Microbiome">
        <title>Successional dynamics and alternative stable states in a saline activated sludge microbial community over 9 years.</title>
        <authorList>
            <person name="Wang Y."/>
            <person name="Ye J."/>
            <person name="Ju F."/>
            <person name="Liu L."/>
            <person name="Boyd J.A."/>
            <person name="Deng Y."/>
            <person name="Parks D.H."/>
            <person name="Jiang X."/>
            <person name="Yin X."/>
            <person name="Woodcroft B.J."/>
            <person name="Tyson G.W."/>
            <person name="Hugenholtz P."/>
            <person name="Polz M.F."/>
            <person name="Zhang T."/>
        </authorList>
    </citation>
    <scope>NUCLEOTIDE SEQUENCE</scope>
    <source>
        <strain evidence="7">HKST-UBA12</strain>
    </source>
</reference>
<dbReference type="GO" id="GO:0009252">
    <property type="term" value="P:peptidoglycan biosynthetic process"/>
    <property type="evidence" value="ECO:0007669"/>
    <property type="project" value="UniProtKB-KW"/>
</dbReference>
<protein>
    <submittedName>
        <fullName evidence="7">Peptidoglycan bridge formation glycyltransferase FemA/FemB family protein</fullName>
    </submittedName>
</protein>
<dbReference type="Pfam" id="PF02388">
    <property type="entry name" value="FemAB"/>
    <property type="match status" value="1"/>
</dbReference>
<reference evidence="7" key="1">
    <citation type="submission" date="2020-04" db="EMBL/GenBank/DDBJ databases">
        <authorList>
            <person name="Zhang T."/>
        </authorList>
    </citation>
    <scope>NUCLEOTIDE SEQUENCE</scope>
    <source>
        <strain evidence="7">HKST-UBA12</strain>
    </source>
</reference>
<dbReference type="EMBL" id="JAGQLI010000160">
    <property type="protein sequence ID" value="MCA9379371.1"/>
    <property type="molecule type" value="Genomic_DNA"/>
</dbReference>
<keyword evidence="6" id="KW-0961">Cell wall biogenesis/degradation</keyword>
<keyword evidence="3" id="KW-0133">Cell shape</keyword>
<gene>
    <name evidence="7" type="ORF">KC640_02995</name>
</gene>
<dbReference type="InterPro" id="IPR016181">
    <property type="entry name" value="Acyl_CoA_acyltransferase"/>
</dbReference>
<sequence>HRNLMANYALVWEIVEWGKQNGYQYFDLWGTLGENADESDKEYGFHRFKVGFGGEQINYLPAYDMIISPFWYRVFKLANKARWLVLKIKKAVLH</sequence>
<keyword evidence="2" id="KW-0808">Transferase</keyword>
<comment type="similarity">
    <text evidence="1">Belongs to the FemABX family.</text>
</comment>
<dbReference type="InterPro" id="IPR050644">
    <property type="entry name" value="PG_Glycine_Bridge_Synth"/>
</dbReference>
<evidence type="ECO:0000256" key="1">
    <source>
        <dbReference type="ARBA" id="ARBA00009943"/>
    </source>
</evidence>
<dbReference type="PANTHER" id="PTHR36174">
    <property type="entry name" value="LIPID II:GLYCINE GLYCYLTRANSFERASE"/>
    <property type="match status" value="1"/>
</dbReference>
<evidence type="ECO:0000256" key="5">
    <source>
        <dbReference type="ARBA" id="ARBA00023315"/>
    </source>
</evidence>
<keyword evidence="4" id="KW-0573">Peptidoglycan synthesis</keyword>
<dbReference type="GO" id="GO:0071555">
    <property type="term" value="P:cell wall organization"/>
    <property type="evidence" value="ECO:0007669"/>
    <property type="project" value="UniProtKB-KW"/>
</dbReference>
<dbReference type="PROSITE" id="PS51191">
    <property type="entry name" value="FEMABX"/>
    <property type="match status" value="1"/>
</dbReference>
<evidence type="ECO:0000256" key="3">
    <source>
        <dbReference type="ARBA" id="ARBA00022960"/>
    </source>
</evidence>
<evidence type="ECO:0000313" key="7">
    <source>
        <dbReference type="EMBL" id="MCA9379371.1"/>
    </source>
</evidence>
<organism evidence="7 8">
    <name type="scientific">Candidatus Dojkabacteria bacterium</name>
    <dbReference type="NCBI Taxonomy" id="2099670"/>
    <lineage>
        <taxon>Bacteria</taxon>
        <taxon>Candidatus Dojkabacteria</taxon>
    </lineage>
</organism>
<evidence type="ECO:0000256" key="4">
    <source>
        <dbReference type="ARBA" id="ARBA00022984"/>
    </source>
</evidence>
<dbReference type="SUPFAM" id="SSF55729">
    <property type="entry name" value="Acyl-CoA N-acyltransferases (Nat)"/>
    <property type="match status" value="1"/>
</dbReference>
<feature type="non-terminal residue" evidence="7">
    <location>
        <position position="1"/>
    </location>
</feature>
<name>A0A955I7X1_9BACT</name>
<proteinExistence type="inferred from homology"/>
<dbReference type="AlphaFoldDB" id="A0A955I7X1"/>
<comment type="caution">
    <text evidence="7">The sequence shown here is derived from an EMBL/GenBank/DDBJ whole genome shotgun (WGS) entry which is preliminary data.</text>
</comment>
<dbReference type="Gene3D" id="3.40.630.30">
    <property type="match status" value="1"/>
</dbReference>
<accession>A0A955I7X1</accession>
<evidence type="ECO:0000256" key="6">
    <source>
        <dbReference type="ARBA" id="ARBA00023316"/>
    </source>
</evidence>
<evidence type="ECO:0000313" key="8">
    <source>
        <dbReference type="Proteomes" id="UP000760819"/>
    </source>
</evidence>
<dbReference type="GO" id="GO:0016755">
    <property type="term" value="F:aminoacyltransferase activity"/>
    <property type="evidence" value="ECO:0007669"/>
    <property type="project" value="InterPro"/>
</dbReference>
<dbReference type="GO" id="GO:0008360">
    <property type="term" value="P:regulation of cell shape"/>
    <property type="evidence" value="ECO:0007669"/>
    <property type="project" value="UniProtKB-KW"/>
</dbReference>
<dbReference type="InterPro" id="IPR003447">
    <property type="entry name" value="FEMABX"/>
</dbReference>
<evidence type="ECO:0000256" key="2">
    <source>
        <dbReference type="ARBA" id="ARBA00022679"/>
    </source>
</evidence>
<dbReference type="PANTHER" id="PTHR36174:SF1">
    <property type="entry name" value="LIPID II:GLYCINE GLYCYLTRANSFERASE"/>
    <property type="match status" value="1"/>
</dbReference>
<dbReference type="Proteomes" id="UP000760819">
    <property type="component" value="Unassembled WGS sequence"/>
</dbReference>